<protein>
    <submittedName>
        <fullName evidence="1">Uncharacterized protein</fullName>
    </submittedName>
</protein>
<dbReference type="Proteomes" id="UP000008783">
    <property type="component" value="Unassembled WGS sequence"/>
</dbReference>
<reference evidence="2" key="1">
    <citation type="journal article" date="2011" name="Proc. Natl. Acad. Sci. U.S.A.">
        <title>Obligate biotrophy features unraveled by the genomic analysis of rust fungi.</title>
        <authorList>
            <person name="Duplessis S."/>
            <person name="Cuomo C.A."/>
            <person name="Lin Y.-C."/>
            <person name="Aerts A."/>
            <person name="Tisserant E."/>
            <person name="Veneault-Fourrey C."/>
            <person name="Joly D.L."/>
            <person name="Hacquard S."/>
            <person name="Amselem J."/>
            <person name="Cantarel B.L."/>
            <person name="Chiu R."/>
            <person name="Coutinho P.M."/>
            <person name="Feau N."/>
            <person name="Field M."/>
            <person name="Frey P."/>
            <person name="Gelhaye E."/>
            <person name="Goldberg J."/>
            <person name="Grabherr M.G."/>
            <person name="Kodira C.D."/>
            <person name="Kohler A."/>
            <person name="Kuees U."/>
            <person name="Lindquist E.A."/>
            <person name="Lucas S.M."/>
            <person name="Mago R."/>
            <person name="Mauceli E."/>
            <person name="Morin E."/>
            <person name="Murat C."/>
            <person name="Pangilinan J.L."/>
            <person name="Park R."/>
            <person name="Pearson M."/>
            <person name="Quesneville H."/>
            <person name="Rouhier N."/>
            <person name="Sakthikumar S."/>
            <person name="Salamov A.A."/>
            <person name="Schmutz J."/>
            <person name="Selles B."/>
            <person name="Shapiro H."/>
            <person name="Tanguay P."/>
            <person name="Tuskan G.A."/>
            <person name="Henrissat B."/>
            <person name="Van de Peer Y."/>
            <person name="Rouze P."/>
            <person name="Ellis J.G."/>
            <person name="Dodds P.N."/>
            <person name="Schein J.E."/>
            <person name="Zhong S."/>
            <person name="Hamelin R.C."/>
            <person name="Grigoriev I.V."/>
            <person name="Szabo L.J."/>
            <person name="Martin F."/>
        </authorList>
    </citation>
    <scope>NUCLEOTIDE SEQUENCE [LARGE SCALE GENOMIC DNA]</scope>
    <source>
        <strain evidence="2">CRL 75-36-700-3 / race SCCL</strain>
    </source>
</reference>
<dbReference type="GeneID" id="13541428"/>
<organism evidence="1 2">
    <name type="scientific">Puccinia graminis f. sp. tritici (strain CRL 75-36-700-3 / race SCCL)</name>
    <name type="common">Black stem rust fungus</name>
    <dbReference type="NCBI Taxonomy" id="418459"/>
    <lineage>
        <taxon>Eukaryota</taxon>
        <taxon>Fungi</taxon>
        <taxon>Dikarya</taxon>
        <taxon>Basidiomycota</taxon>
        <taxon>Pucciniomycotina</taxon>
        <taxon>Pucciniomycetes</taxon>
        <taxon>Pucciniales</taxon>
        <taxon>Pucciniaceae</taxon>
        <taxon>Puccinia</taxon>
    </lineage>
</organism>
<dbReference type="AlphaFoldDB" id="H6QP23"/>
<keyword evidence="2" id="KW-1185">Reference proteome</keyword>
<proteinExistence type="predicted"/>
<dbReference type="EMBL" id="DS178263">
    <property type="protein sequence ID" value="EHS63137.1"/>
    <property type="molecule type" value="Genomic_DNA"/>
</dbReference>
<dbReference type="RefSeq" id="XP_003890692.1">
    <property type="nucleotide sequence ID" value="XM_003890643.1"/>
</dbReference>
<dbReference type="HOGENOM" id="CLU_3051429_0_0_1"/>
<gene>
    <name evidence="1" type="ORF">PGTG_20722</name>
</gene>
<sequence length="54" mass="5864">MAGARRWIGLEALEAGYSAACGEILGSRISGYSMYTDSMCVHNSTNRTFGWARS</sequence>
<accession>H6QP23</accession>
<evidence type="ECO:0000313" key="1">
    <source>
        <dbReference type="EMBL" id="EHS63137.1"/>
    </source>
</evidence>
<evidence type="ECO:0000313" key="2">
    <source>
        <dbReference type="Proteomes" id="UP000008783"/>
    </source>
</evidence>
<dbReference type="KEGG" id="pgr:PGTG_20722"/>
<dbReference type="VEuPathDB" id="FungiDB:PGTG_20722"/>
<name>H6QP23_PUCGT</name>
<dbReference type="InParanoid" id="H6QP23"/>